<dbReference type="PROSITE" id="PS50878">
    <property type="entry name" value="RT_POL"/>
    <property type="match status" value="1"/>
</dbReference>
<evidence type="ECO:0000313" key="3">
    <source>
        <dbReference type="EMBL" id="PWA91977.1"/>
    </source>
</evidence>
<keyword evidence="4" id="KW-1185">Reference proteome</keyword>
<evidence type="ECO:0000256" key="1">
    <source>
        <dbReference type="SAM" id="SignalP"/>
    </source>
</evidence>
<dbReference type="Proteomes" id="UP000245207">
    <property type="component" value="Unassembled WGS sequence"/>
</dbReference>
<dbReference type="InterPro" id="IPR000477">
    <property type="entry name" value="RT_dom"/>
</dbReference>
<keyword evidence="3" id="KW-0548">Nucleotidyltransferase</keyword>
<feature type="domain" description="Reverse transcriptase" evidence="2">
    <location>
        <begin position="1"/>
        <end position="81"/>
    </location>
</feature>
<keyword evidence="1" id="KW-0732">Signal</keyword>
<feature type="signal peptide" evidence="1">
    <location>
        <begin position="1"/>
        <end position="22"/>
    </location>
</feature>
<dbReference type="AlphaFoldDB" id="A0A2U1Q1W4"/>
<organism evidence="3 4">
    <name type="scientific">Artemisia annua</name>
    <name type="common">Sweet wormwood</name>
    <dbReference type="NCBI Taxonomy" id="35608"/>
    <lineage>
        <taxon>Eukaryota</taxon>
        <taxon>Viridiplantae</taxon>
        <taxon>Streptophyta</taxon>
        <taxon>Embryophyta</taxon>
        <taxon>Tracheophyta</taxon>
        <taxon>Spermatophyta</taxon>
        <taxon>Magnoliopsida</taxon>
        <taxon>eudicotyledons</taxon>
        <taxon>Gunneridae</taxon>
        <taxon>Pentapetalae</taxon>
        <taxon>asterids</taxon>
        <taxon>campanulids</taxon>
        <taxon>Asterales</taxon>
        <taxon>Asteraceae</taxon>
        <taxon>Asteroideae</taxon>
        <taxon>Anthemideae</taxon>
        <taxon>Artemisiinae</taxon>
        <taxon>Artemisia</taxon>
    </lineage>
</organism>
<evidence type="ECO:0000259" key="2">
    <source>
        <dbReference type="PROSITE" id="PS50878"/>
    </source>
</evidence>
<name>A0A2U1Q1W4_ARTAN</name>
<keyword evidence="3" id="KW-0808">Transferase</keyword>
<gene>
    <name evidence="3" type="ORF">CTI12_AA083670</name>
</gene>
<accession>A0A2U1Q1W4</accession>
<comment type="caution">
    <text evidence="3">The sequence shown here is derived from an EMBL/GenBank/DDBJ whole genome shotgun (WGS) entry which is preliminary data.</text>
</comment>
<keyword evidence="3" id="KW-0695">RNA-directed DNA polymerase</keyword>
<dbReference type="OrthoDB" id="1932527at2759"/>
<evidence type="ECO:0000313" key="4">
    <source>
        <dbReference type="Proteomes" id="UP000245207"/>
    </source>
</evidence>
<dbReference type="GO" id="GO:0003964">
    <property type="term" value="F:RNA-directed DNA polymerase activity"/>
    <property type="evidence" value="ECO:0007669"/>
    <property type="project" value="UniProtKB-KW"/>
</dbReference>
<protein>
    <submittedName>
        <fullName evidence="3">Reverse transcriptase domain, Zinc finger, CCHC-type</fullName>
    </submittedName>
</protein>
<dbReference type="EMBL" id="PKPP01000502">
    <property type="protein sequence ID" value="PWA91977.1"/>
    <property type="molecule type" value="Genomic_DNA"/>
</dbReference>
<sequence>MERGLHQGDPLSPLLFLLVVEALQVAILDACNKGIYKGVSFANNEMNISLLQYADDALFFGEWSRSNADNLILIFHCFELA</sequence>
<reference evidence="3 4" key="1">
    <citation type="journal article" date="2018" name="Mol. Plant">
        <title>The genome of Artemisia annua provides insight into the evolution of Asteraceae family and artemisinin biosynthesis.</title>
        <authorList>
            <person name="Shen Q."/>
            <person name="Zhang L."/>
            <person name="Liao Z."/>
            <person name="Wang S."/>
            <person name="Yan T."/>
            <person name="Shi P."/>
            <person name="Liu M."/>
            <person name="Fu X."/>
            <person name="Pan Q."/>
            <person name="Wang Y."/>
            <person name="Lv Z."/>
            <person name="Lu X."/>
            <person name="Zhang F."/>
            <person name="Jiang W."/>
            <person name="Ma Y."/>
            <person name="Chen M."/>
            <person name="Hao X."/>
            <person name="Li L."/>
            <person name="Tang Y."/>
            <person name="Lv G."/>
            <person name="Zhou Y."/>
            <person name="Sun X."/>
            <person name="Brodelius P.E."/>
            <person name="Rose J.K.C."/>
            <person name="Tang K."/>
        </authorList>
    </citation>
    <scope>NUCLEOTIDE SEQUENCE [LARGE SCALE GENOMIC DNA]</scope>
    <source>
        <strain evidence="4">cv. Huhao1</strain>
        <tissue evidence="3">Leaf</tissue>
    </source>
</reference>
<proteinExistence type="predicted"/>
<feature type="chain" id="PRO_5015788138" evidence="1">
    <location>
        <begin position="23"/>
        <end position="81"/>
    </location>
</feature>